<dbReference type="PROSITE" id="PS51332">
    <property type="entry name" value="B12_BINDING"/>
    <property type="match status" value="1"/>
</dbReference>
<comment type="caution">
    <text evidence="8">The sequence shown here is derived from an EMBL/GenBank/DDBJ whole genome shotgun (WGS) entry which is preliminary data.</text>
</comment>
<dbReference type="AlphaFoldDB" id="A0A7X2TLK7"/>
<evidence type="ECO:0000256" key="4">
    <source>
        <dbReference type="ARBA" id="ARBA00023004"/>
    </source>
</evidence>
<evidence type="ECO:0000259" key="7">
    <source>
        <dbReference type="PROSITE" id="PS51918"/>
    </source>
</evidence>
<dbReference type="InterPro" id="IPR036724">
    <property type="entry name" value="Cobalamin-bd_sf"/>
</dbReference>
<sequence>MAERKHILLAAINAKYIHSNLAVYSLKAYAKKYQNQIGLAEYTINQNPDDILKGIYRDHPEVLCISCYIWNISYVRNLIREVHKVLPDTAIWLGGPEVSYDARKVLEEHPEVTGVMKGEGEVTFLELAGFYLEGISELAKIEGITYRDGDQIQENPWRGITDLSTIPFVYKDLKKFENRIIYYESSRGCPFSCSYCLSSIDKKLRFRDLELVKEELQFFLDHNVPQVKFVDRTFNCKHDHAMAIWKYLIAHDNGITNFHFEVAADLLNEEEIALIRTMRPGMIQLEIGVQSTNPDTIREIHRKMDFSQVSEVVTRVQEGHNVHQHLDLIAGLPYEDYDSFGKSFCDVYQLRPQQLQLGFLKVLKGSFMYQAAPEYGCVCQSREPYEVLYTRWLPYDDVLRLKLVEEMVEVYYNSNQFGKTLRAIEKLFDNPFALYEALGAFYDKKGYMDIPHTRIRRYEILQEFLQEYVDEEQMEYYRQLMICDLYARENMKTRPAWAKDLKAYKRDIREFYLKEEETHEYLPEYEGYDEKQLARMTHLERMDYDPDTGVSEPCWILFDYRSRDVLTYDAKMVKLSLVDIMQK</sequence>
<dbReference type="CDD" id="cd02068">
    <property type="entry name" value="radical_SAM_B12_BD"/>
    <property type="match status" value="1"/>
</dbReference>
<keyword evidence="4" id="KW-0408">Iron</keyword>
<dbReference type="Pfam" id="PF02310">
    <property type="entry name" value="B12-binding"/>
    <property type="match status" value="1"/>
</dbReference>
<keyword evidence="9" id="KW-1185">Reference proteome</keyword>
<dbReference type="Proteomes" id="UP000440513">
    <property type="component" value="Unassembled WGS sequence"/>
</dbReference>
<keyword evidence="5" id="KW-0411">Iron-sulfur</keyword>
<protein>
    <submittedName>
        <fullName evidence="8">DUF4080 domain-containing protein</fullName>
    </submittedName>
</protein>
<dbReference type="SMART" id="SM00729">
    <property type="entry name" value="Elp3"/>
    <property type="match status" value="1"/>
</dbReference>
<dbReference type="PROSITE" id="PS51918">
    <property type="entry name" value="RADICAL_SAM"/>
    <property type="match status" value="1"/>
</dbReference>
<dbReference type="EMBL" id="VUMS01000007">
    <property type="protein sequence ID" value="MST66055.1"/>
    <property type="molecule type" value="Genomic_DNA"/>
</dbReference>
<dbReference type="GO" id="GO:0003824">
    <property type="term" value="F:catalytic activity"/>
    <property type="evidence" value="ECO:0007669"/>
    <property type="project" value="InterPro"/>
</dbReference>
<dbReference type="Gene3D" id="3.80.30.20">
    <property type="entry name" value="tm_1862 like domain"/>
    <property type="match status" value="1"/>
</dbReference>
<organism evidence="8 9">
    <name type="scientific">Oliverpabstia intestinalis</name>
    <dbReference type="NCBI Taxonomy" id="2606633"/>
    <lineage>
        <taxon>Bacteria</taxon>
        <taxon>Bacillati</taxon>
        <taxon>Bacillota</taxon>
        <taxon>Clostridia</taxon>
        <taxon>Lachnospirales</taxon>
        <taxon>Lachnospiraceae</taxon>
        <taxon>Oliverpabstia</taxon>
    </lineage>
</organism>
<evidence type="ECO:0000256" key="5">
    <source>
        <dbReference type="ARBA" id="ARBA00023014"/>
    </source>
</evidence>
<dbReference type="Pfam" id="PF13311">
    <property type="entry name" value="DUF4080"/>
    <property type="match status" value="1"/>
</dbReference>
<reference evidence="8 9" key="1">
    <citation type="submission" date="2019-08" db="EMBL/GenBank/DDBJ databases">
        <title>In-depth cultivation of the pig gut microbiome towards novel bacterial diversity and tailored functional studies.</title>
        <authorList>
            <person name="Wylensek D."/>
            <person name="Hitch T.C.A."/>
            <person name="Clavel T."/>
        </authorList>
    </citation>
    <scope>NUCLEOTIDE SEQUENCE [LARGE SCALE GENOMIC DNA]</scope>
    <source>
        <strain evidence="8 9">BSM-380-WT-5A</strain>
    </source>
</reference>
<gene>
    <name evidence="8" type="ORF">FYJ57_04770</name>
</gene>
<dbReference type="InterPro" id="IPR006638">
    <property type="entry name" value="Elp3/MiaA/NifB-like_rSAM"/>
</dbReference>
<feature type="domain" description="B12-binding" evidence="6">
    <location>
        <begin position="5"/>
        <end position="138"/>
    </location>
</feature>
<dbReference type="InterPro" id="IPR058240">
    <property type="entry name" value="rSAM_sf"/>
</dbReference>
<keyword evidence="3" id="KW-0479">Metal-binding</keyword>
<dbReference type="InterPro" id="IPR034466">
    <property type="entry name" value="Methyltransferase_Class_B"/>
</dbReference>
<comment type="cofactor">
    <cofactor evidence="1">
        <name>[4Fe-4S] cluster</name>
        <dbReference type="ChEBI" id="CHEBI:49883"/>
    </cofactor>
</comment>
<dbReference type="SUPFAM" id="SSF102114">
    <property type="entry name" value="Radical SAM enzymes"/>
    <property type="match status" value="1"/>
</dbReference>
<dbReference type="GO" id="GO:0051539">
    <property type="term" value="F:4 iron, 4 sulfur cluster binding"/>
    <property type="evidence" value="ECO:0007669"/>
    <property type="project" value="UniProtKB-KW"/>
</dbReference>
<dbReference type="InterPro" id="IPR051198">
    <property type="entry name" value="BchE-like"/>
</dbReference>
<dbReference type="SFLD" id="SFLDS00029">
    <property type="entry name" value="Radical_SAM"/>
    <property type="match status" value="1"/>
</dbReference>
<name>A0A7X2TLK7_9FIRM</name>
<dbReference type="PANTHER" id="PTHR43409:SF16">
    <property type="entry name" value="SLR0320 PROTEIN"/>
    <property type="match status" value="1"/>
</dbReference>
<dbReference type="Pfam" id="PF04055">
    <property type="entry name" value="Radical_SAM"/>
    <property type="match status" value="1"/>
</dbReference>
<dbReference type="SFLD" id="SFLDG01082">
    <property type="entry name" value="B12-binding_domain_containing"/>
    <property type="match status" value="1"/>
</dbReference>
<evidence type="ECO:0000313" key="8">
    <source>
        <dbReference type="EMBL" id="MST66055.1"/>
    </source>
</evidence>
<dbReference type="GO" id="GO:0005829">
    <property type="term" value="C:cytosol"/>
    <property type="evidence" value="ECO:0007669"/>
    <property type="project" value="TreeGrafter"/>
</dbReference>
<dbReference type="PANTHER" id="PTHR43409">
    <property type="entry name" value="ANAEROBIC MAGNESIUM-PROTOPORPHYRIN IX MONOMETHYL ESTER CYCLASE-RELATED"/>
    <property type="match status" value="1"/>
</dbReference>
<dbReference type="InterPro" id="IPR025288">
    <property type="entry name" value="DUF4080"/>
</dbReference>
<dbReference type="Gene3D" id="3.40.50.280">
    <property type="entry name" value="Cobalamin-binding domain"/>
    <property type="match status" value="1"/>
</dbReference>
<keyword evidence="2" id="KW-0949">S-adenosyl-L-methionine</keyword>
<dbReference type="GO" id="GO:0031419">
    <property type="term" value="F:cobalamin binding"/>
    <property type="evidence" value="ECO:0007669"/>
    <property type="project" value="InterPro"/>
</dbReference>
<dbReference type="SFLD" id="SFLDG01123">
    <property type="entry name" value="methyltransferase_(Class_B)"/>
    <property type="match status" value="1"/>
</dbReference>
<dbReference type="GO" id="GO:0046872">
    <property type="term" value="F:metal ion binding"/>
    <property type="evidence" value="ECO:0007669"/>
    <property type="project" value="UniProtKB-KW"/>
</dbReference>
<dbReference type="SUPFAM" id="SSF52242">
    <property type="entry name" value="Cobalamin (vitamin B12)-binding domain"/>
    <property type="match status" value="1"/>
</dbReference>
<dbReference type="CDD" id="cd01335">
    <property type="entry name" value="Radical_SAM"/>
    <property type="match status" value="1"/>
</dbReference>
<evidence type="ECO:0000256" key="1">
    <source>
        <dbReference type="ARBA" id="ARBA00001966"/>
    </source>
</evidence>
<dbReference type="InterPro" id="IPR006158">
    <property type="entry name" value="Cobalamin-bd"/>
</dbReference>
<feature type="domain" description="Radical SAM core" evidence="7">
    <location>
        <begin position="175"/>
        <end position="394"/>
    </location>
</feature>
<proteinExistence type="predicted"/>
<evidence type="ECO:0000259" key="6">
    <source>
        <dbReference type="PROSITE" id="PS51332"/>
    </source>
</evidence>
<evidence type="ECO:0000256" key="2">
    <source>
        <dbReference type="ARBA" id="ARBA00022691"/>
    </source>
</evidence>
<evidence type="ECO:0000313" key="9">
    <source>
        <dbReference type="Proteomes" id="UP000440513"/>
    </source>
</evidence>
<dbReference type="RefSeq" id="WP_154431715.1">
    <property type="nucleotide sequence ID" value="NZ_JBQHQP010000013.1"/>
</dbReference>
<evidence type="ECO:0000256" key="3">
    <source>
        <dbReference type="ARBA" id="ARBA00022723"/>
    </source>
</evidence>
<dbReference type="InterPro" id="IPR023404">
    <property type="entry name" value="rSAM_horseshoe"/>
</dbReference>
<accession>A0A7X2TLK7</accession>
<dbReference type="InterPro" id="IPR007197">
    <property type="entry name" value="rSAM"/>
</dbReference>